<evidence type="ECO:0000259" key="1">
    <source>
        <dbReference type="Pfam" id="PF00534"/>
    </source>
</evidence>
<dbReference type="Gene3D" id="3.40.50.2000">
    <property type="entry name" value="Glycogen Phosphorylase B"/>
    <property type="match status" value="2"/>
</dbReference>
<dbReference type="Pfam" id="PF13641">
    <property type="entry name" value="Glyco_tranf_2_3"/>
    <property type="match status" value="1"/>
</dbReference>
<reference evidence="3 4" key="1">
    <citation type="submission" date="2019-02" db="EMBL/GenBank/DDBJ databases">
        <title>Deep-cultivation of Planctomycetes and their phenomic and genomic characterization uncovers novel biology.</title>
        <authorList>
            <person name="Wiegand S."/>
            <person name="Jogler M."/>
            <person name="Boedeker C."/>
            <person name="Pinto D."/>
            <person name="Vollmers J."/>
            <person name="Rivas-Marin E."/>
            <person name="Kohn T."/>
            <person name="Peeters S.H."/>
            <person name="Heuer A."/>
            <person name="Rast P."/>
            <person name="Oberbeckmann S."/>
            <person name="Bunk B."/>
            <person name="Jeske O."/>
            <person name="Meyerdierks A."/>
            <person name="Storesund J.E."/>
            <person name="Kallscheuer N."/>
            <person name="Luecker S."/>
            <person name="Lage O.M."/>
            <person name="Pohl T."/>
            <person name="Merkel B.J."/>
            <person name="Hornburger P."/>
            <person name="Mueller R.-W."/>
            <person name="Bruemmer F."/>
            <person name="Labrenz M."/>
            <person name="Spormann A.M."/>
            <person name="Op den Camp H."/>
            <person name="Overmann J."/>
            <person name="Amann R."/>
            <person name="Jetten M.S.M."/>
            <person name="Mascher T."/>
            <person name="Medema M.H."/>
            <person name="Devos D.P."/>
            <person name="Kaster A.-K."/>
            <person name="Ovreas L."/>
            <person name="Rohde M."/>
            <person name="Galperin M.Y."/>
            <person name="Jogler C."/>
        </authorList>
    </citation>
    <scope>NUCLEOTIDE SEQUENCE [LARGE SCALE GENOMIC DNA]</scope>
    <source>
        <strain evidence="3 4">Pan216</strain>
    </source>
</reference>
<protein>
    <submittedName>
        <fullName evidence="3">Chondroitin synthase</fullName>
    </submittedName>
</protein>
<dbReference type="Gene3D" id="3.90.550.10">
    <property type="entry name" value="Spore Coat Polysaccharide Biosynthesis Protein SpsA, Chain A"/>
    <property type="match status" value="2"/>
</dbReference>
<dbReference type="InterPro" id="IPR001296">
    <property type="entry name" value="Glyco_trans_1"/>
</dbReference>
<accession>A0A518BBQ4</accession>
<dbReference type="EMBL" id="CP036279">
    <property type="protein sequence ID" value="QDU64402.1"/>
    <property type="molecule type" value="Genomic_DNA"/>
</dbReference>
<dbReference type="Pfam" id="PF00535">
    <property type="entry name" value="Glycos_transf_2"/>
    <property type="match status" value="1"/>
</dbReference>
<feature type="domain" description="Glycosyl transferase family 1" evidence="1">
    <location>
        <begin position="830"/>
        <end position="996"/>
    </location>
</feature>
<dbReference type="CDD" id="cd04184">
    <property type="entry name" value="GT2_RfbC_Mx_like"/>
    <property type="match status" value="1"/>
</dbReference>
<dbReference type="GO" id="GO:0016757">
    <property type="term" value="F:glycosyltransferase activity"/>
    <property type="evidence" value="ECO:0007669"/>
    <property type="project" value="InterPro"/>
</dbReference>
<dbReference type="Proteomes" id="UP000317093">
    <property type="component" value="Chromosome"/>
</dbReference>
<gene>
    <name evidence="3" type="primary">kfoC_2</name>
    <name evidence="3" type="ORF">Pan216_52920</name>
</gene>
<evidence type="ECO:0000259" key="2">
    <source>
        <dbReference type="Pfam" id="PF00535"/>
    </source>
</evidence>
<organism evidence="3 4">
    <name type="scientific">Kolteria novifilia</name>
    <dbReference type="NCBI Taxonomy" id="2527975"/>
    <lineage>
        <taxon>Bacteria</taxon>
        <taxon>Pseudomonadati</taxon>
        <taxon>Planctomycetota</taxon>
        <taxon>Planctomycetia</taxon>
        <taxon>Kolteriales</taxon>
        <taxon>Kolteriaceae</taxon>
        <taxon>Kolteria</taxon>
    </lineage>
</organism>
<dbReference type="SUPFAM" id="SSF53448">
    <property type="entry name" value="Nucleotide-diphospho-sugar transferases"/>
    <property type="match status" value="2"/>
</dbReference>
<evidence type="ECO:0000313" key="4">
    <source>
        <dbReference type="Proteomes" id="UP000317093"/>
    </source>
</evidence>
<evidence type="ECO:0000313" key="3">
    <source>
        <dbReference type="EMBL" id="QDU64402.1"/>
    </source>
</evidence>
<dbReference type="AlphaFoldDB" id="A0A518BBQ4"/>
<dbReference type="Pfam" id="PF00534">
    <property type="entry name" value="Glycos_transf_1"/>
    <property type="match status" value="1"/>
</dbReference>
<feature type="domain" description="Glycosyltransferase 2-like" evidence="2">
    <location>
        <begin position="134"/>
        <end position="294"/>
    </location>
</feature>
<dbReference type="SUPFAM" id="SSF53756">
    <property type="entry name" value="UDP-Glycosyltransferase/glycogen phosphorylase"/>
    <property type="match status" value="1"/>
</dbReference>
<dbReference type="CDD" id="cd04186">
    <property type="entry name" value="GT_2_like_c"/>
    <property type="match status" value="1"/>
</dbReference>
<dbReference type="PANTHER" id="PTHR43179:SF7">
    <property type="entry name" value="RHAMNOSYLTRANSFERASE WBBL"/>
    <property type="match status" value="1"/>
</dbReference>
<dbReference type="PANTHER" id="PTHR43179">
    <property type="entry name" value="RHAMNOSYLTRANSFERASE WBBL"/>
    <property type="match status" value="1"/>
</dbReference>
<name>A0A518BBQ4_9BACT</name>
<keyword evidence="4" id="KW-1185">Reference proteome</keyword>
<dbReference type="InterPro" id="IPR001173">
    <property type="entry name" value="Glyco_trans_2-like"/>
</dbReference>
<dbReference type="RefSeq" id="WP_419192982.1">
    <property type="nucleotide sequence ID" value="NZ_CP036279.1"/>
</dbReference>
<dbReference type="InterPro" id="IPR029044">
    <property type="entry name" value="Nucleotide-diphossugar_trans"/>
</dbReference>
<proteinExistence type="predicted"/>
<dbReference type="KEGG" id="knv:Pan216_52920"/>
<sequence length="1049" mass="119667">MNSRVKLARRKLDTLSRLARLVAARRVLQSLKRRRDDRPAPGPLWSLALTLFLFKRLFHHESRIPLTSGRRAWNAWRREWTTYFLMRLHAFETWGHTLRSDPYRRHIENNRPRPEEVERMRNLARGFSYRPLISVVVPVYNTPREWLLRMVTSIVKQAYDRWELILVDDGSTSEETKSTLREIADLDERIGVEWAPRNGGVSRATNRGVDVSHGEYIAFVDHDDELLDDSLWHVADRLQREPELDLLYSDEEYVPTWDVAPYPYFKPDFSPEQLIAQNYCCHLVVVRKSAFEQIGGLRPDTDGAQDHDMILRMVERGCHVGHIPRILYRWFQVPSLSRQRDDGEKRLVVSEKIIETAKGVVDGHLERRGVEARCERVENWVRPEFAPADRGKVSIIIPTRDNPDFLRKAVGSIEKLTDYPNYEIVIIDNESRTLRARRLLARLGRRHRVIQLPSGPEGFNFSQLNNKAVERLDSDYLVFFNDDVEVLSRGWLSGMIGTLQVPGVGIAGARLLFPNRTVQHVGVILGAMGYGAWHAFLGLPAALEVGNGYTYLPRNAMAVTGACLCTRRELFDQLGGFDEEKFAVSFNDVDFCLRAGEAGWRTAFVPQAELLHDEGSSRGSKVNPYELAALRERYPRIVDPYWNPNFSRTSPYFELNSRRQARRLWESLKPRVLVVSSPSRVAEAWPNVADLFGELRRRGQIELIDHRVERDDPASLNAGRTALRDGDFDVVVAQGTTLLPIIRDAKNVGVPSLWHLPEHLIVEDHRDPERLAGFLELREAMQWAYQVVFNNIYSYRWASGGVPPENFSLIDGVLTDEGDSPVIDETRQRIARAQWGLEKDCVVFLAVVNDSSDAGLDTVLEAYRKLGTTRSPSFLFVLRQGPVTSREEMRLLRFARRLDRVAILTEPVGWEIPLAAADVVIAEGFNDVRPYLVMRAKAMGLPVIGTVHLERAEALYGDVTGLIHERFDAKSLCRAMRTLVDDPKRRKTFGDQGRAWLSSRAEPSAVLEWWHQILVEASELRGRVPAAPCETASASPVIEQEKTLALKTG</sequence>